<dbReference type="Pfam" id="PF13589">
    <property type="entry name" value="HATPase_c_3"/>
    <property type="match status" value="1"/>
</dbReference>
<comment type="caution">
    <text evidence="5">The sequence shown here is derived from an EMBL/GenBank/DDBJ whole genome shotgun (WGS) entry which is preliminary data.</text>
</comment>
<organism evidence="5 6">
    <name type="scientific">Polypterus senegalus</name>
    <name type="common">Senegal bichir</name>
    <dbReference type="NCBI Taxonomy" id="55291"/>
    <lineage>
        <taxon>Eukaryota</taxon>
        <taxon>Metazoa</taxon>
        <taxon>Chordata</taxon>
        <taxon>Craniata</taxon>
        <taxon>Vertebrata</taxon>
        <taxon>Euteleostomi</taxon>
        <taxon>Actinopterygii</taxon>
        <taxon>Polypteriformes</taxon>
        <taxon>Polypteridae</taxon>
        <taxon>Polypterus</taxon>
    </lineage>
</organism>
<gene>
    <name evidence="5" type="primary">Morc4_0</name>
    <name evidence="5" type="ORF">GTO96_0002764</name>
</gene>
<name>A0A8X7X992_POLSE</name>
<dbReference type="PANTHER" id="PTHR23336">
    <property type="entry name" value="ZINC FINGER CW-TYPE COILED-COIL DOMAIN PROTEIN 3"/>
    <property type="match status" value="1"/>
</dbReference>
<proteinExistence type="predicted"/>
<evidence type="ECO:0000256" key="1">
    <source>
        <dbReference type="ARBA" id="ARBA00004123"/>
    </source>
</evidence>
<protein>
    <submittedName>
        <fullName evidence="5">MORC4 protein</fullName>
    </submittedName>
</protein>
<evidence type="ECO:0000313" key="6">
    <source>
        <dbReference type="Proteomes" id="UP000886611"/>
    </source>
</evidence>
<feature type="non-terminal residue" evidence="5">
    <location>
        <position position="406"/>
    </location>
</feature>
<dbReference type="PANTHER" id="PTHR23336:SF22">
    <property type="entry name" value="MORC FAMILY CW-TYPE ZINC FINGER PROTEIN 4"/>
    <property type="match status" value="1"/>
</dbReference>
<feature type="non-terminal residue" evidence="5">
    <location>
        <position position="1"/>
    </location>
</feature>
<dbReference type="GO" id="GO:0005654">
    <property type="term" value="C:nucleoplasm"/>
    <property type="evidence" value="ECO:0007669"/>
    <property type="project" value="TreeGrafter"/>
</dbReference>
<dbReference type="Pfam" id="PF17942">
    <property type="entry name" value="Morc6_S5"/>
    <property type="match status" value="1"/>
</dbReference>
<accession>A0A8X7X992</accession>
<dbReference type="AlphaFoldDB" id="A0A8X7X992"/>
<dbReference type="InterPro" id="IPR045261">
    <property type="entry name" value="MORC_ATPase"/>
</dbReference>
<comment type="subcellular location">
    <subcellularLocation>
        <location evidence="1">Nucleus</location>
    </subcellularLocation>
</comment>
<evidence type="ECO:0000259" key="4">
    <source>
        <dbReference type="Pfam" id="PF17942"/>
    </source>
</evidence>
<dbReference type="EMBL" id="JAATIS010003638">
    <property type="protein sequence ID" value="KAG2463972.1"/>
    <property type="molecule type" value="Genomic_DNA"/>
</dbReference>
<reference evidence="5 6" key="1">
    <citation type="journal article" date="2021" name="Cell">
        <title>Tracing the genetic footprints of vertebrate landing in non-teleost ray-finned fishes.</title>
        <authorList>
            <person name="Bi X."/>
            <person name="Wang K."/>
            <person name="Yang L."/>
            <person name="Pan H."/>
            <person name="Jiang H."/>
            <person name="Wei Q."/>
            <person name="Fang M."/>
            <person name="Yu H."/>
            <person name="Zhu C."/>
            <person name="Cai Y."/>
            <person name="He Y."/>
            <person name="Gan X."/>
            <person name="Zeng H."/>
            <person name="Yu D."/>
            <person name="Zhu Y."/>
            <person name="Jiang H."/>
            <person name="Qiu Q."/>
            <person name="Yang H."/>
            <person name="Zhang Y.E."/>
            <person name="Wang W."/>
            <person name="Zhu M."/>
            <person name="He S."/>
            <person name="Zhang G."/>
        </authorList>
    </citation>
    <scope>NUCLEOTIDE SEQUENCE [LARGE SCALE GENOMIC DNA]</scope>
    <source>
        <strain evidence="5">Bchr_013</strain>
    </source>
</reference>
<dbReference type="SUPFAM" id="SSF55874">
    <property type="entry name" value="ATPase domain of HSP90 chaperone/DNA topoisomerase II/histidine kinase"/>
    <property type="match status" value="1"/>
</dbReference>
<dbReference type="InterPro" id="IPR036890">
    <property type="entry name" value="HATPase_C_sf"/>
</dbReference>
<evidence type="ECO:0000256" key="2">
    <source>
        <dbReference type="ARBA" id="ARBA00023054"/>
    </source>
</evidence>
<sequence>MAKLSEHGIRLSCMSPSYLHSNSTSHTWPFSAIAELIDNACDPGVTAKQIWIDVVVIKDTECLTFTDNGQGMTPNKLHKMLSFGFTDKGQKKNQQPIGVYGNGFKSGSMRLGKDALIFTKNGGCLSVGMLSQTYLEKIRAQAVIVPIVPFSQLNKKLIVTEDSVASLEAILTHSLFQVKEDLLEQFNTIPGKKGTKIVIWNIRRNKDGKPELDFETDKFDIRMPDINCDEQGSTGKKAHRGQEWQNKSIPEMNYSLREYCSVLYLKPRTQIILRQKKVNTKLIAKSLANIEYDVYKPSFLSKKVRITFGFNCKNKDHCGIMMYHKNRLIKAYEKVGCQIKSGSRRTGHGVIGVIECDFLKPAHNKQDFQYTKEYRLTLAALGMKLNDYWKEKKETKANEKCEANKE</sequence>
<dbReference type="GO" id="GO:0016887">
    <property type="term" value="F:ATP hydrolysis activity"/>
    <property type="evidence" value="ECO:0007669"/>
    <property type="project" value="InterPro"/>
</dbReference>
<dbReference type="CDD" id="cd16931">
    <property type="entry name" value="HATPase_MORC-like"/>
    <property type="match status" value="1"/>
</dbReference>
<keyword evidence="6" id="KW-1185">Reference proteome</keyword>
<evidence type="ECO:0000256" key="3">
    <source>
        <dbReference type="ARBA" id="ARBA00023242"/>
    </source>
</evidence>
<keyword evidence="2" id="KW-0175">Coiled coil</keyword>
<dbReference type="Gene3D" id="3.30.565.10">
    <property type="entry name" value="Histidine kinase-like ATPase, C-terminal domain"/>
    <property type="match status" value="1"/>
</dbReference>
<keyword evidence="3" id="KW-0539">Nucleus</keyword>
<evidence type="ECO:0000313" key="5">
    <source>
        <dbReference type="EMBL" id="KAG2463972.1"/>
    </source>
</evidence>
<feature type="domain" description="Morc S5" evidence="4">
    <location>
        <begin position="254"/>
        <end position="389"/>
    </location>
</feature>
<dbReference type="InterPro" id="IPR041006">
    <property type="entry name" value="Morc_S5"/>
</dbReference>
<dbReference type="Proteomes" id="UP000886611">
    <property type="component" value="Unassembled WGS sequence"/>
</dbReference>
<dbReference type="FunFam" id="3.30.565.10:FF:000035">
    <property type="entry name" value="MORC family CW-type zinc finger protein 4"/>
    <property type="match status" value="1"/>
</dbReference>